<dbReference type="InterPro" id="IPR050643">
    <property type="entry name" value="Periplasmic_pilus_chap"/>
</dbReference>
<dbReference type="PATRIC" id="fig|1354253.4.peg.314"/>
<proteinExistence type="predicted"/>
<dbReference type="PANTHER" id="PTHR30251:SF4">
    <property type="entry name" value="SLR1668 PROTEIN"/>
    <property type="match status" value="1"/>
</dbReference>
<evidence type="ECO:0000313" key="3">
    <source>
        <dbReference type="EMBL" id="OAT24016.1"/>
    </source>
</evidence>
<dbReference type="Proteomes" id="UP000078504">
    <property type="component" value="Unassembled WGS sequence"/>
</dbReference>
<evidence type="ECO:0000259" key="2">
    <source>
        <dbReference type="Pfam" id="PF00345"/>
    </source>
</evidence>
<gene>
    <name evidence="3" type="ORF">M977_00308</name>
</gene>
<comment type="caution">
    <text evidence="3">The sequence shown here is derived from an EMBL/GenBank/DDBJ whole genome shotgun (WGS) entry which is preliminary data.</text>
</comment>
<dbReference type="PANTHER" id="PTHR30251">
    <property type="entry name" value="PILUS ASSEMBLY CHAPERONE"/>
    <property type="match status" value="1"/>
</dbReference>
<dbReference type="InterPro" id="IPR008962">
    <property type="entry name" value="PapD-like_sf"/>
</dbReference>
<reference evidence="3 4" key="1">
    <citation type="submission" date="2016-04" db="EMBL/GenBank/DDBJ databases">
        <title>ATOL: Assembling a taxonomically balanced genome-scale reconstruction of the evolutionary history of the Enterobacteriaceae.</title>
        <authorList>
            <person name="Plunkett G.III."/>
            <person name="Neeno-Eckwall E.C."/>
            <person name="Glasner J.D."/>
            <person name="Perna N.T."/>
        </authorList>
    </citation>
    <scope>NUCLEOTIDE SEQUENCE [LARGE SCALE GENOMIC DNA]</scope>
    <source>
        <strain evidence="3 4">ATCC 51604</strain>
    </source>
</reference>
<dbReference type="InterPro" id="IPR013783">
    <property type="entry name" value="Ig-like_fold"/>
</dbReference>
<dbReference type="Pfam" id="PF00345">
    <property type="entry name" value="PapD_N"/>
    <property type="match status" value="1"/>
</dbReference>
<name>A0A1B7I6F0_9ENTR</name>
<feature type="chain" id="PRO_5008593689" evidence="1">
    <location>
        <begin position="22"/>
        <end position="239"/>
    </location>
</feature>
<dbReference type="EMBL" id="LXEP01000003">
    <property type="protein sequence ID" value="OAT24016.1"/>
    <property type="molecule type" value="Genomic_DNA"/>
</dbReference>
<dbReference type="GO" id="GO:0030288">
    <property type="term" value="C:outer membrane-bounded periplasmic space"/>
    <property type="evidence" value="ECO:0007669"/>
    <property type="project" value="InterPro"/>
</dbReference>
<protein>
    <submittedName>
        <fullName evidence="3">Sigma-fimbriae chaperone protein</fullName>
    </submittedName>
</protein>
<dbReference type="AlphaFoldDB" id="A0A1B7I6F0"/>
<evidence type="ECO:0000313" key="4">
    <source>
        <dbReference type="Proteomes" id="UP000078504"/>
    </source>
</evidence>
<dbReference type="Gene3D" id="2.60.40.10">
    <property type="entry name" value="Immunoglobulins"/>
    <property type="match status" value="1"/>
</dbReference>
<dbReference type="InterPro" id="IPR016147">
    <property type="entry name" value="Pili_assmbl_chaperone_N"/>
</dbReference>
<dbReference type="SUPFAM" id="SSF49354">
    <property type="entry name" value="PapD-like"/>
    <property type="match status" value="1"/>
</dbReference>
<keyword evidence="1" id="KW-0732">Signal</keyword>
<dbReference type="RefSeq" id="WP_064511780.1">
    <property type="nucleotide sequence ID" value="NZ_LXEP01000003.1"/>
</dbReference>
<sequence>MKPQTRTVIGVMCLLSAAVFAQNTVASGLQVSPVTLTLQSIQNADGIWLMNQGEEAINAQVRVYSWNQQSYEDQLNSSQNLVISPPMLKLAPGEKQLIRVIHMGPASNTVEEAYRLSINELPPAELQKNKIQFVLHYSIPVFIQPKGASEHSAKLQWGIQRIGSEAFLEVSNKGDSHAQLSGASYINTQGRRKEITQGLLGYVLPGATMRWKLPFPASDTAPGSKLEVTINGQKKVQEL</sequence>
<dbReference type="GO" id="GO:0071555">
    <property type="term" value="P:cell wall organization"/>
    <property type="evidence" value="ECO:0007669"/>
    <property type="project" value="InterPro"/>
</dbReference>
<feature type="signal peptide" evidence="1">
    <location>
        <begin position="1"/>
        <end position="21"/>
    </location>
</feature>
<evidence type="ECO:0000256" key="1">
    <source>
        <dbReference type="SAM" id="SignalP"/>
    </source>
</evidence>
<feature type="domain" description="Pili assembly chaperone N-terminal" evidence="2">
    <location>
        <begin position="28"/>
        <end position="147"/>
    </location>
</feature>
<accession>A0A1B7I6F0</accession>
<organism evidence="3 4">
    <name type="scientific">Buttiauxella gaviniae ATCC 51604</name>
    <dbReference type="NCBI Taxonomy" id="1354253"/>
    <lineage>
        <taxon>Bacteria</taxon>
        <taxon>Pseudomonadati</taxon>
        <taxon>Pseudomonadota</taxon>
        <taxon>Gammaproteobacteria</taxon>
        <taxon>Enterobacterales</taxon>
        <taxon>Enterobacteriaceae</taxon>
        <taxon>Buttiauxella</taxon>
    </lineage>
</organism>